<dbReference type="InterPro" id="IPR001680">
    <property type="entry name" value="WD40_rpt"/>
</dbReference>
<evidence type="ECO:0000256" key="4">
    <source>
        <dbReference type="SAM" id="Coils"/>
    </source>
</evidence>
<organism evidence="9 10">
    <name type="scientific">Candidatus Thiothrix anitrata</name>
    <dbReference type="NCBI Taxonomy" id="2823902"/>
    <lineage>
        <taxon>Bacteria</taxon>
        <taxon>Pseudomonadati</taxon>
        <taxon>Pseudomonadota</taxon>
        <taxon>Gammaproteobacteria</taxon>
        <taxon>Thiotrichales</taxon>
        <taxon>Thiotrichaceae</taxon>
        <taxon>Thiothrix</taxon>
    </lineage>
</organism>
<dbReference type="SUPFAM" id="SSF52540">
    <property type="entry name" value="P-loop containing nucleoside triphosphate hydrolases"/>
    <property type="match status" value="1"/>
</dbReference>
<keyword evidence="10" id="KW-1185">Reference proteome</keyword>
<feature type="transmembrane region" description="Helical" evidence="5">
    <location>
        <begin position="530"/>
        <end position="550"/>
    </location>
</feature>
<gene>
    <name evidence="9" type="ORF">J8380_05370</name>
</gene>
<keyword evidence="5" id="KW-0812">Transmembrane</keyword>
<feature type="repeat" description="WD" evidence="3">
    <location>
        <begin position="1146"/>
        <end position="1187"/>
    </location>
</feature>
<feature type="repeat" description="WD" evidence="3">
    <location>
        <begin position="767"/>
        <end position="808"/>
    </location>
</feature>
<feature type="repeat" description="WD" evidence="3">
    <location>
        <begin position="1188"/>
        <end position="1223"/>
    </location>
</feature>
<protein>
    <submittedName>
        <fullName evidence="9">PQQ-binding-like beta-propeller repeat protein</fullName>
    </submittedName>
</protein>
<proteinExistence type="predicted"/>
<evidence type="ECO:0000256" key="1">
    <source>
        <dbReference type="ARBA" id="ARBA00022574"/>
    </source>
</evidence>
<dbReference type="InterPro" id="IPR015943">
    <property type="entry name" value="WD40/YVTN_repeat-like_dom_sf"/>
</dbReference>
<dbReference type="SMART" id="SM00320">
    <property type="entry name" value="WD40"/>
    <property type="match status" value="14"/>
</dbReference>
<feature type="repeat" description="WD" evidence="3">
    <location>
        <begin position="809"/>
        <end position="850"/>
    </location>
</feature>
<dbReference type="Pfam" id="PF25047">
    <property type="entry name" value="Beta-prop_TEP1_2nd"/>
    <property type="match status" value="1"/>
</dbReference>
<feature type="repeat" description="WD" evidence="3">
    <location>
        <begin position="725"/>
        <end position="766"/>
    </location>
</feature>
<dbReference type="InterPro" id="IPR011047">
    <property type="entry name" value="Quinoprotein_ADH-like_sf"/>
</dbReference>
<dbReference type="Pfam" id="PF00400">
    <property type="entry name" value="WD40"/>
    <property type="match status" value="5"/>
</dbReference>
<feature type="repeat" description="WD" evidence="3">
    <location>
        <begin position="977"/>
        <end position="1018"/>
    </location>
</feature>
<feature type="repeat" description="WD" evidence="3">
    <location>
        <begin position="1104"/>
        <end position="1145"/>
    </location>
</feature>
<dbReference type="InterPro" id="IPR020472">
    <property type="entry name" value="WD40_PAC1"/>
</dbReference>
<evidence type="ECO:0000256" key="2">
    <source>
        <dbReference type="ARBA" id="ARBA00022737"/>
    </source>
</evidence>
<feature type="repeat" description="WD" evidence="3">
    <location>
        <begin position="893"/>
        <end position="934"/>
    </location>
</feature>
<dbReference type="InterPro" id="IPR055442">
    <property type="entry name" value="Beta-prop_EML-like_2nd"/>
</dbReference>
<dbReference type="Pfam" id="PF20703">
    <property type="entry name" value="nSTAND1"/>
    <property type="match status" value="1"/>
</dbReference>
<feature type="repeat" description="WD" evidence="3">
    <location>
        <begin position="683"/>
        <end position="724"/>
    </location>
</feature>
<dbReference type="CDD" id="cd00200">
    <property type="entry name" value="WD40"/>
    <property type="match status" value="2"/>
</dbReference>
<feature type="repeat" description="WD" evidence="3">
    <location>
        <begin position="935"/>
        <end position="976"/>
    </location>
</feature>
<feature type="repeat" description="WD" evidence="3">
    <location>
        <begin position="1062"/>
        <end position="1103"/>
    </location>
</feature>
<evidence type="ECO:0000259" key="8">
    <source>
        <dbReference type="Pfam" id="PF25047"/>
    </source>
</evidence>
<name>A0ABX7X535_9GAMM</name>
<dbReference type="Gene3D" id="3.40.50.300">
    <property type="entry name" value="P-loop containing nucleotide triphosphate hydrolases"/>
    <property type="match status" value="1"/>
</dbReference>
<sequence>MDTMQNPFVGLRPYESSDSLYYFGRGEQVKTLLRQLHQHRFVAVVGSSGSGKSSLIRAGLIPQLEAGFLVQERDQWLVARMKPGEEPIGNLVDGLGMEGNLLAAIREQGAQTILDLLTPQLANSDTNLFILVDQFEELFRFGLEQGKAEQRQEAEEFVALLLALARQQALPIYVCLTMRSDFLGDCDAFYGLPEAINQSQFLVPRLTRSQRQEVITHPVHLAGARIAPRLVDRLLNEGIDTRDDLPVLQHVLMRTWDAWAAAGGAGMLDIAHYEQVHTIHQAIDRHANEALEELGVLDVIDTVVAASFNWLRHYTPAPNQRWRIAKALFQALTTVDASNRRIRRPVHLHDVCALTGASPAEVMEVINTFRGQGRSFLVLSAENAAENPLIDISHESLIRQWETLSGWTDDEAEMAKTYLRLVEIEQLYQRKQTNLYREADLEQGLRWRKQLPAGKAARVWAQRYHPNFEAVMAFLTQSQQAEEQRLAAEKAEQERQAQLLREKAELEEQKRVLAEQQAQQQRKALTRTRWLSGIMAVLTVFMFITAWFAMKSADEANNKTLEANYNLAKVFEEKVFQLIPDKVIRGEELAQPRQIRAAWLYGLNAAVLSVPQGKQAVLPATLGRLSAIREQDLSTERKQTPSLNIGQVNALAYSPDGKVIASGSGDNTVRLWEAATGKELKTLSGHSDSVYALAYSPDGKVIASGSDDNTVRLWDAATGKALNTFNGHSDSVSTLAYSPDGKVIASGSGDKTVRLWDTATGKVLNTFSGHSDSVSALAYSPDSKVIASGLADGTVRLWDAATGKALNTLSGHSVDVSALAYSPDGKVIASGSIDGTVRLWYTSSGYPLKIQQKYTFQVTSVSYSPDGKVIASGLADGTVRLWNANSGYPLKTLQGYTDSLLSMAYSPDGKVIASGSRDGTIRLWDASSGNTLHTLKGYTDFVLSMAYSPDGKVIASALRDSTVRLWEVASNKELNTLSGHTSYVSELAYNPDGKVIASSSLDGTVRLWDMGTGEILKTLQDHTGSVLSVAYNPNGKVIATGSDDNNTVRLWDAATGKALNTLSGHADFVEALAYSPDGKVIASGSGDKTVRLWDAVTGKGLKTLSGHSDSVYALAYSPDGKVIASGSSDKTLRLWDATTGQELETLSGHTDSVSALAYSPDGKVIASGSEDNTVRLWDAATGKELKTLSGHSDSVYALAYSPDGKVIASGSGDKTVRLWELNSPVFRLIYDFDPAAVSAALCFVWEMQRDELQIKQQPHPPALFPELGYHITWTDETRKLRPLLDMPNPDETKLGQVVRFLEAQCAYQRAEDKQACEAKRQ</sequence>
<keyword evidence="2" id="KW-0677">Repeat</keyword>
<dbReference type="InterPro" id="IPR049052">
    <property type="entry name" value="nSTAND1"/>
</dbReference>
<feature type="coiled-coil region" evidence="4">
    <location>
        <begin position="476"/>
        <end position="524"/>
    </location>
</feature>
<evidence type="ECO:0000259" key="6">
    <source>
        <dbReference type="Pfam" id="PF20703"/>
    </source>
</evidence>
<dbReference type="Pfam" id="PF23414">
    <property type="entry name" value="Beta-prop_EML_2"/>
    <property type="match status" value="1"/>
</dbReference>
<evidence type="ECO:0000313" key="9">
    <source>
        <dbReference type="EMBL" id="QTR50994.1"/>
    </source>
</evidence>
<feature type="repeat" description="WD" evidence="3">
    <location>
        <begin position="648"/>
        <end position="682"/>
    </location>
</feature>
<dbReference type="InterPro" id="IPR050349">
    <property type="entry name" value="WD_LIS1/nudF_dynein_reg"/>
</dbReference>
<reference evidence="9 10" key="1">
    <citation type="submission" date="2021-04" db="EMBL/GenBank/DDBJ databases">
        <title>Genomics, taxonomy and metabolism of representatives of sulfur bacteria of the genus Thiothrix: Thiothrix fructosivorans QT, Thiothrix unzii A1T and three new species, Thiothrix subterranea sp. nov., Thiothrix litoralis sp. nov. and 'Candidatus Thiothrix anitrata' sp. nov.</title>
        <authorList>
            <person name="Ravin N.V."/>
            <person name="Smolyakov D."/>
            <person name="Rudenko T.S."/>
            <person name="Mardanov A.V."/>
            <person name="Beletsky A.V."/>
            <person name="Markov N.D."/>
            <person name="Fomenkov A.I."/>
            <person name="Roberts R.J."/>
            <person name="Karnachuk O.V."/>
            <person name="Novikov A."/>
            <person name="Grabovich M.Y."/>
        </authorList>
    </citation>
    <scope>NUCLEOTIDE SEQUENCE [LARGE SCALE GENOMIC DNA]</scope>
    <source>
        <strain evidence="9 10">A52</strain>
    </source>
</reference>
<dbReference type="PROSITE" id="PS00678">
    <property type="entry name" value="WD_REPEATS_1"/>
    <property type="match status" value="12"/>
</dbReference>
<dbReference type="SUPFAM" id="SSF50998">
    <property type="entry name" value="Quinoprotein alcohol dehydrogenase-like"/>
    <property type="match status" value="2"/>
</dbReference>
<feature type="domain" description="EML-like second beta-propeller" evidence="7">
    <location>
        <begin position="1071"/>
        <end position="1222"/>
    </location>
</feature>
<keyword evidence="4" id="KW-0175">Coiled coil</keyword>
<dbReference type="InterPro" id="IPR056829">
    <property type="entry name" value="Beta-prop_TEP1_2nd"/>
</dbReference>
<dbReference type="Gene3D" id="2.130.10.10">
    <property type="entry name" value="YVTN repeat-like/Quinoprotein amine dehydrogenase"/>
    <property type="match status" value="7"/>
</dbReference>
<dbReference type="PRINTS" id="PR00320">
    <property type="entry name" value="GPROTEINBRPT"/>
</dbReference>
<dbReference type="PROSITE" id="PS50294">
    <property type="entry name" value="WD_REPEATS_REGION"/>
    <property type="match status" value="14"/>
</dbReference>
<feature type="repeat" description="WD" evidence="3">
    <location>
        <begin position="851"/>
        <end position="892"/>
    </location>
</feature>
<evidence type="ECO:0000259" key="7">
    <source>
        <dbReference type="Pfam" id="PF23414"/>
    </source>
</evidence>
<evidence type="ECO:0000256" key="5">
    <source>
        <dbReference type="SAM" id="Phobius"/>
    </source>
</evidence>
<feature type="domain" description="Novel STAND NTPase 1" evidence="6">
    <location>
        <begin position="7"/>
        <end position="432"/>
    </location>
</feature>
<dbReference type="InterPro" id="IPR019775">
    <property type="entry name" value="WD40_repeat_CS"/>
</dbReference>
<dbReference type="PANTHER" id="PTHR44129">
    <property type="entry name" value="WD REPEAT-CONTAINING PROTEIN POP1"/>
    <property type="match status" value="1"/>
</dbReference>
<dbReference type="PROSITE" id="PS50082">
    <property type="entry name" value="WD_REPEATS_2"/>
    <property type="match status" value="14"/>
</dbReference>
<dbReference type="RefSeq" id="WP_210229016.1">
    <property type="nucleotide sequence ID" value="NZ_CP072800.1"/>
</dbReference>
<keyword evidence="1 3" id="KW-0853">WD repeat</keyword>
<dbReference type="InterPro" id="IPR027417">
    <property type="entry name" value="P-loop_NTPase"/>
</dbReference>
<keyword evidence="5" id="KW-0472">Membrane</keyword>
<keyword evidence="5" id="KW-1133">Transmembrane helix</keyword>
<dbReference type="Proteomes" id="UP000672027">
    <property type="component" value="Chromosome"/>
</dbReference>
<feature type="repeat" description="WD" evidence="3">
    <location>
        <begin position="1019"/>
        <end position="1061"/>
    </location>
</feature>
<feature type="domain" description="TEP-1 second beta-propeller" evidence="8">
    <location>
        <begin position="650"/>
        <end position="841"/>
    </location>
</feature>
<evidence type="ECO:0000313" key="10">
    <source>
        <dbReference type="Proteomes" id="UP000672027"/>
    </source>
</evidence>
<accession>A0ABX7X535</accession>
<evidence type="ECO:0000256" key="3">
    <source>
        <dbReference type="PROSITE-ProRule" id="PRU00221"/>
    </source>
</evidence>
<dbReference type="EMBL" id="CP072800">
    <property type="protein sequence ID" value="QTR50994.1"/>
    <property type="molecule type" value="Genomic_DNA"/>
</dbReference>